<comment type="similarity">
    <text evidence="1">Belongs to the membrane fusion protein (MFP) (TC 8.A.1) family.</text>
</comment>
<protein>
    <submittedName>
        <fullName evidence="4">Cobalt-zinc-cadmium efflux system membrane fusion protein</fullName>
    </submittedName>
</protein>
<proteinExistence type="inferred from homology"/>
<dbReference type="Gene3D" id="2.40.30.170">
    <property type="match status" value="1"/>
</dbReference>
<keyword evidence="5" id="KW-1185">Reference proteome</keyword>
<dbReference type="InterPro" id="IPR058625">
    <property type="entry name" value="MdtA-like_BSH"/>
</dbReference>
<sequence>MKHFIYKIAIIALVANFSSCNSSEKKGAETVKDNAQTASNLINISLEQFDKSSMELRSLEEKSFPVIVKTNGMIDVPPENKVVINATMGGYIKNTPFLIGDSVKKGQALVTIENPEFVTMQQNYIELNESLVYLKSEYDRQKILFDENISSQKKYLQSESEYKTALARHNGLRKKLSMLNISIANVENGIITTTAPIYAPISGSITKVNITKGMFVSPATSILEIIDNDHIHLELSVFEKDIMKIKKEQQILFVIPEASDETYEAEVYLIGTSIDESRTIKVHGHLKDESNQNILTGMFVDASIITDSSLEQALPTEAIVTINDISYVLLMDSKNETGYTFKQVEIKTGNTYGGYTAVKNVGEFGATSTFLTKGVFDLIGE</sequence>
<dbReference type="PANTHER" id="PTHR30097:SF4">
    <property type="entry name" value="SLR6042 PROTEIN"/>
    <property type="match status" value="1"/>
</dbReference>
<keyword evidence="2" id="KW-0813">Transport</keyword>
<gene>
    <name evidence="4" type="ORF">GGR42_002168</name>
</gene>
<dbReference type="Gene3D" id="1.10.287.470">
    <property type="entry name" value="Helix hairpin bin"/>
    <property type="match status" value="1"/>
</dbReference>
<reference evidence="4 5" key="1">
    <citation type="submission" date="2020-03" db="EMBL/GenBank/DDBJ databases">
        <title>Genomic Encyclopedia of Type Strains, Phase IV (KMG-IV): sequencing the most valuable type-strain genomes for metagenomic binning, comparative biology and taxonomic classification.</title>
        <authorList>
            <person name="Goeker M."/>
        </authorList>
    </citation>
    <scope>NUCLEOTIDE SEQUENCE [LARGE SCALE GENOMIC DNA]</scope>
    <source>
        <strain evidence="4 5">DSM 29762</strain>
    </source>
</reference>
<dbReference type="Gene3D" id="2.40.50.100">
    <property type="match status" value="1"/>
</dbReference>
<evidence type="ECO:0000259" key="3">
    <source>
        <dbReference type="Pfam" id="PF25917"/>
    </source>
</evidence>
<organism evidence="4 5">
    <name type="scientific">Saonia flava</name>
    <dbReference type="NCBI Taxonomy" id="523696"/>
    <lineage>
        <taxon>Bacteria</taxon>
        <taxon>Pseudomonadati</taxon>
        <taxon>Bacteroidota</taxon>
        <taxon>Flavobacteriia</taxon>
        <taxon>Flavobacteriales</taxon>
        <taxon>Flavobacteriaceae</taxon>
        <taxon>Saonia</taxon>
    </lineage>
</organism>
<name>A0A846QRS4_9FLAO</name>
<dbReference type="GO" id="GO:0015679">
    <property type="term" value="P:plasma membrane copper ion transport"/>
    <property type="evidence" value="ECO:0007669"/>
    <property type="project" value="TreeGrafter"/>
</dbReference>
<dbReference type="NCBIfam" id="TIGR01730">
    <property type="entry name" value="RND_mfp"/>
    <property type="match status" value="1"/>
</dbReference>
<dbReference type="Pfam" id="PF25917">
    <property type="entry name" value="BSH_RND"/>
    <property type="match status" value="1"/>
</dbReference>
<dbReference type="RefSeq" id="WP_167963735.1">
    <property type="nucleotide sequence ID" value="NZ_JAATJJ010000001.1"/>
</dbReference>
<dbReference type="GO" id="GO:0030313">
    <property type="term" value="C:cell envelope"/>
    <property type="evidence" value="ECO:0007669"/>
    <property type="project" value="TreeGrafter"/>
</dbReference>
<evidence type="ECO:0000313" key="4">
    <source>
        <dbReference type="EMBL" id="NJB71706.1"/>
    </source>
</evidence>
<evidence type="ECO:0000313" key="5">
    <source>
        <dbReference type="Proteomes" id="UP000590442"/>
    </source>
</evidence>
<dbReference type="GO" id="GO:0060003">
    <property type="term" value="P:copper ion export"/>
    <property type="evidence" value="ECO:0007669"/>
    <property type="project" value="TreeGrafter"/>
</dbReference>
<feature type="domain" description="Multidrug resistance protein MdtA-like barrel-sandwich hybrid" evidence="3">
    <location>
        <begin position="80"/>
        <end position="221"/>
    </location>
</feature>
<dbReference type="Proteomes" id="UP000590442">
    <property type="component" value="Unassembled WGS sequence"/>
</dbReference>
<dbReference type="GO" id="GO:0016020">
    <property type="term" value="C:membrane"/>
    <property type="evidence" value="ECO:0007669"/>
    <property type="project" value="InterPro"/>
</dbReference>
<evidence type="ECO:0000256" key="1">
    <source>
        <dbReference type="ARBA" id="ARBA00009477"/>
    </source>
</evidence>
<dbReference type="InterPro" id="IPR006143">
    <property type="entry name" value="RND_pump_MFP"/>
</dbReference>
<dbReference type="InterPro" id="IPR051909">
    <property type="entry name" value="MFP_Cation_Efflux"/>
</dbReference>
<dbReference type="PANTHER" id="PTHR30097">
    <property type="entry name" value="CATION EFFLUX SYSTEM PROTEIN CUSB"/>
    <property type="match status" value="1"/>
</dbReference>
<dbReference type="SUPFAM" id="SSF111369">
    <property type="entry name" value="HlyD-like secretion proteins"/>
    <property type="match status" value="1"/>
</dbReference>
<dbReference type="AlphaFoldDB" id="A0A846QRS4"/>
<evidence type="ECO:0000256" key="2">
    <source>
        <dbReference type="ARBA" id="ARBA00022448"/>
    </source>
</evidence>
<comment type="caution">
    <text evidence="4">The sequence shown here is derived from an EMBL/GenBank/DDBJ whole genome shotgun (WGS) entry which is preliminary data.</text>
</comment>
<dbReference type="GO" id="GO:0022857">
    <property type="term" value="F:transmembrane transporter activity"/>
    <property type="evidence" value="ECO:0007669"/>
    <property type="project" value="InterPro"/>
</dbReference>
<dbReference type="EMBL" id="JAATJJ010000001">
    <property type="protein sequence ID" value="NJB71706.1"/>
    <property type="molecule type" value="Genomic_DNA"/>
</dbReference>
<accession>A0A846QRS4</accession>